<name>A0A921UBK4_SORBI</name>
<dbReference type="EMBL" id="CM027685">
    <property type="protein sequence ID" value="KAG0525639.1"/>
    <property type="molecule type" value="Genomic_DNA"/>
</dbReference>
<dbReference type="PANTHER" id="PTHR33889:SF7">
    <property type="entry name" value="OS04G0681850 PROTEIN"/>
    <property type="match status" value="1"/>
</dbReference>
<feature type="region of interest" description="Disordered" evidence="1">
    <location>
        <begin position="1"/>
        <end position="24"/>
    </location>
</feature>
<organism evidence="3 4">
    <name type="scientific">Sorghum bicolor</name>
    <name type="common">Sorghum</name>
    <name type="synonym">Sorghum vulgare</name>
    <dbReference type="NCBI Taxonomy" id="4558"/>
    <lineage>
        <taxon>Eukaryota</taxon>
        <taxon>Viridiplantae</taxon>
        <taxon>Streptophyta</taxon>
        <taxon>Embryophyta</taxon>
        <taxon>Tracheophyta</taxon>
        <taxon>Spermatophyta</taxon>
        <taxon>Magnoliopsida</taxon>
        <taxon>Liliopsida</taxon>
        <taxon>Poales</taxon>
        <taxon>Poaceae</taxon>
        <taxon>PACMAD clade</taxon>
        <taxon>Panicoideae</taxon>
        <taxon>Andropogonodae</taxon>
        <taxon>Andropogoneae</taxon>
        <taxon>Sorghinae</taxon>
        <taxon>Sorghum</taxon>
    </lineage>
</organism>
<feature type="compositionally biased region" description="Gly residues" evidence="1">
    <location>
        <begin position="58"/>
        <end position="72"/>
    </location>
</feature>
<evidence type="ECO:0000313" key="4">
    <source>
        <dbReference type="Proteomes" id="UP000807115"/>
    </source>
</evidence>
<dbReference type="Pfam" id="PF24964">
    <property type="entry name" value="DUF7769"/>
    <property type="match status" value="1"/>
</dbReference>
<dbReference type="AlphaFoldDB" id="A0A921UBK4"/>
<protein>
    <recommendedName>
        <fullName evidence="2">DUF7769 domain-containing protein</fullName>
    </recommendedName>
</protein>
<evidence type="ECO:0000256" key="1">
    <source>
        <dbReference type="SAM" id="MobiDB-lite"/>
    </source>
</evidence>
<accession>A0A921UBK4</accession>
<feature type="region of interest" description="Disordered" evidence="1">
    <location>
        <begin position="53"/>
        <end position="112"/>
    </location>
</feature>
<reference evidence="3" key="2">
    <citation type="submission" date="2020-10" db="EMBL/GenBank/DDBJ databases">
        <authorList>
            <person name="Cooper E.A."/>
            <person name="Brenton Z.W."/>
            <person name="Flinn B.S."/>
            <person name="Jenkins J."/>
            <person name="Shu S."/>
            <person name="Flowers D."/>
            <person name="Luo F."/>
            <person name="Wang Y."/>
            <person name="Xia P."/>
            <person name="Barry K."/>
            <person name="Daum C."/>
            <person name="Lipzen A."/>
            <person name="Yoshinaga Y."/>
            <person name="Schmutz J."/>
            <person name="Saski C."/>
            <person name="Vermerris W."/>
            <person name="Kresovich S."/>
        </authorList>
    </citation>
    <scope>NUCLEOTIDE SEQUENCE</scope>
</reference>
<dbReference type="InterPro" id="IPR056671">
    <property type="entry name" value="DUF7769"/>
</dbReference>
<evidence type="ECO:0000259" key="2">
    <source>
        <dbReference type="Pfam" id="PF24964"/>
    </source>
</evidence>
<feature type="domain" description="DUF7769" evidence="2">
    <location>
        <begin position="119"/>
        <end position="159"/>
    </location>
</feature>
<proteinExistence type="predicted"/>
<gene>
    <name evidence="3" type="ORF">BDA96_06G073700</name>
</gene>
<dbReference type="Proteomes" id="UP000807115">
    <property type="component" value="Chromosome 6"/>
</dbReference>
<evidence type="ECO:0000313" key="3">
    <source>
        <dbReference type="EMBL" id="KAG0525639.1"/>
    </source>
</evidence>
<dbReference type="PANTHER" id="PTHR33889">
    <property type="entry name" value="OS04G0681850 PROTEIN"/>
    <property type="match status" value="1"/>
</dbReference>
<feature type="compositionally biased region" description="Polar residues" evidence="1">
    <location>
        <begin position="99"/>
        <end position="110"/>
    </location>
</feature>
<reference evidence="3" key="1">
    <citation type="journal article" date="2019" name="BMC Genomics">
        <title>A new reference genome for Sorghum bicolor reveals high levels of sequence similarity between sweet and grain genotypes: implications for the genetics of sugar metabolism.</title>
        <authorList>
            <person name="Cooper E.A."/>
            <person name="Brenton Z.W."/>
            <person name="Flinn B.S."/>
            <person name="Jenkins J."/>
            <person name="Shu S."/>
            <person name="Flowers D."/>
            <person name="Luo F."/>
            <person name="Wang Y."/>
            <person name="Xia P."/>
            <person name="Barry K."/>
            <person name="Daum C."/>
            <person name="Lipzen A."/>
            <person name="Yoshinaga Y."/>
            <person name="Schmutz J."/>
            <person name="Saski C."/>
            <person name="Vermerris W."/>
            <person name="Kresovich S."/>
        </authorList>
    </citation>
    <scope>NUCLEOTIDE SEQUENCE</scope>
</reference>
<comment type="caution">
    <text evidence="3">The sequence shown here is derived from an EMBL/GenBank/DDBJ whole genome shotgun (WGS) entry which is preliminary data.</text>
</comment>
<sequence>MPRGRRAPSSMPGLEIDLNDELPESGDLYPIDWDEILEYHGPAHQLDYDMVWDNGSQGVQGDGADGLQGDGGDASEHVEEQGGAGTEGVQLPEVDGLQGASTNRAGASDSSNKRRKFYSDELKISIYLELLAKTDPLKLRRGVTKAVAEKFGVPLRIVQY</sequence>